<dbReference type="EMBL" id="JAAXYH010000004">
    <property type="protein sequence ID" value="NMH65059.1"/>
    <property type="molecule type" value="Genomic_DNA"/>
</dbReference>
<dbReference type="CDD" id="cd07313">
    <property type="entry name" value="terB_like_2"/>
    <property type="match status" value="1"/>
</dbReference>
<keyword evidence="3" id="KW-1185">Reference proteome</keyword>
<feature type="domain" description="Co-chaperone DjlA N-terminal" evidence="1">
    <location>
        <begin position="27"/>
        <end position="143"/>
    </location>
</feature>
<accession>A0A972FTM8</accession>
<proteinExistence type="predicted"/>
<dbReference type="InterPro" id="IPR029024">
    <property type="entry name" value="TerB-like"/>
</dbReference>
<dbReference type="AlphaFoldDB" id="A0A972FTM8"/>
<reference evidence="2" key="1">
    <citation type="submission" date="2020-04" db="EMBL/GenBank/DDBJ databases">
        <title>Description of Shewanella salipaludis sp. nov., isolated from a salt marsh.</title>
        <authorList>
            <person name="Park S."/>
            <person name="Yoon J.-H."/>
        </authorList>
    </citation>
    <scope>NUCLEOTIDE SEQUENCE</scope>
    <source>
        <strain evidence="2">SHSM-M6</strain>
    </source>
</reference>
<comment type="caution">
    <text evidence="2">The sequence shown here is derived from an EMBL/GenBank/DDBJ whole genome shotgun (WGS) entry which is preliminary data.</text>
</comment>
<name>A0A972FTM8_9GAMM</name>
<evidence type="ECO:0000313" key="3">
    <source>
        <dbReference type="Proteomes" id="UP000737113"/>
    </source>
</evidence>
<organism evidence="2 3">
    <name type="scientific">Shewanella salipaludis</name>
    <dbReference type="NCBI Taxonomy" id="2723052"/>
    <lineage>
        <taxon>Bacteria</taxon>
        <taxon>Pseudomonadati</taxon>
        <taxon>Pseudomonadota</taxon>
        <taxon>Gammaproteobacteria</taxon>
        <taxon>Alteromonadales</taxon>
        <taxon>Shewanellaceae</taxon>
        <taxon>Shewanella</taxon>
    </lineage>
</organism>
<gene>
    <name evidence="2" type="ORF">HC757_07715</name>
</gene>
<protein>
    <submittedName>
        <fullName evidence="2">TerB family tellurite resistance protein</fullName>
    </submittedName>
</protein>
<evidence type="ECO:0000259" key="1">
    <source>
        <dbReference type="Pfam" id="PF05099"/>
    </source>
</evidence>
<dbReference type="Proteomes" id="UP000737113">
    <property type="component" value="Unassembled WGS sequence"/>
</dbReference>
<dbReference type="Pfam" id="PF05099">
    <property type="entry name" value="TerB"/>
    <property type="match status" value="1"/>
</dbReference>
<dbReference type="RefSeq" id="WP_169563748.1">
    <property type="nucleotide sequence ID" value="NZ_JAAXYH010000004.1"/>
</dbReference>
<sequence>MIALLKQLFQSQTQALSPQEQERQLNLAAASMLLEVVYADETLSESEAELLPQLLVSTLGILASEAEQVLVEAKRAQRNATSLYEFTAEINRVYSIGQKQQLLLAMWRLAYADGRLCQYEDQIIRRTADLLYLKHSELIRMRNLAKEQTD</sequence>
<dbReference type="Gene3D" id="1.10.3680.10">
    <property type="entry name" value="TerB-like"/>
    <property type="match status" value="1"/>
</dbReference>
<evidence type="ECO:0000313" key="2">
    <source>
        <dbReference type="EMBL" id="NMH65059.1"/>
    </source>
</evidence>
<dbReference type="SUPFAM" id="SSF158682">
    <property type="entry name" value="TerB-like"/>
    <property type="match status" value="1"/>
</dbReference>
<dbReference type="InterPro" id="IPR007791">
    <property type="entry name" value="DjlA_N"/>
</dbReference>